<sequence length="70" mass="7933">MRLSFAYILATHANKTSKVDVEQILGRVLRLPYAQKHKTEALNLSYTLTCSNDFRDTLENIVKGLGEHKA</sequence>
<dbReference type="EMBL" id="LTDM01000053">
    <property type="protein sequence ID" value="OLS01959.1"/>
    <property type="molecule type" value="Genomic_DNA"/>
</dbReference>
<name>A0A1U7M418_TISCR</name>
<dbReference type="AlphaFoldDB" id="A0A1U7M418"/>
<gene>
    <name evidence="1" type="ORF">TICRE_21010</name>
</gene>
<protein>
    <submittedName>
        <fullName evidence="1">Uncharacterized protein</fullName>
    </submittedName>
</protein>
<dbReference type="Proteomes" id="UP000186112">
    <property type="component" value="Unassembled WGS sequence"/>
</dbReference>
<accession>A0A1U7M418</accession>
<proteinExistence type="predicted"/>
<keyword evidence="2" id="KW-1185">Reference proteome</keyword>
<evidence type="ECO:0000313" key="1">
    <source>
        <dbReference type="EMBL" id="OLS01959.1"/>
    </source>
</evidence>
<comment type="caution">
    <text evidence="1">The sequence shown here is derived from an EMBL/GenBank/DDBJ whole genome shotgun (WGS) entry which is preliminary data.</text>
</comment>
<reference evidence="1 2" key="1">
    <citation type="submission" date="2016-02" db="EMBL/GenBank/DDBJ databases">
        <title>Genome sequence of Tissierella creatinophila DSM 6911.</title>
        <authorList>
            <person name="Poehlein A."/>
            <person name="Daniel R."/>
        </authorList>
    </citation>
    <scope>NUCLEOTIDE SEQUENCE [LARGE SCALE GENOMIC DNA]</scope>
    <source>
        <strain evidence="1 2">DSM 6911</strain>
    </source>
</reference>
<evidence type="ECO:0000313" key="2">
    <source>
        <dbReference type="Proteomes" id="UP000186112"/>
    </source>
</evidence>
<dbReference type="RefSeq" id="WP_198927549.1">
    <property type="nucleotide sequence ID" value="NZ_LTDM01000053.1"/>
</dbReference>
<organism evidence="1 2">
    <name type="scientific">Tissierella creatinophila DSM 6911</name>
    <dbReference type="NCBI Taxonomy" id="1123403"/>
    <lineage>
        <taxon>Bacteria</taxon>
        <taxon>Bacillati</taxon>
        <taxon>Bacillota</taxon>
        <taxon>Tissierellia</taxon>
        <taxon>Tissierellales</taxon>
        <taxon>Tissierellaceae</taxon>
        <taxon>Tissierella</taxon>
    </lineage>
</organism>